<evidence type="ECO:0000256" key="2">
    <source>
        <dbReference type="ARBA" id="ARBA00004651"/>
    </source>
</evidence>
<dbReference type="PROSITE" id="PS50113">
    <property type="entry name" value="PAC"/>
    <property type="match status" value="1"/>
</dbReference>
<dbReference type="PANTHER" id="PTHR45339">
    <property type="entry name" value="HYBRID SIGNAL TRANSDUCTION HISTIDINE KINASE J"/>
    <property type="match status" value="1"/>
</dbReference>
<dbReference type="NCBIfam" id="TIGR00229">
    <property type="entry name" value="sensory_box"/>
    <property type="match status" value="1"/>
</dbReference>
<keyword evidence="5 13" id="KW-0597">Phosphoprotein</keyword>
<feature type="modified residue" description="4-aspartylphosphate" evidence="13">
    <location>
        <position position="1113"/>
    </location>
</feature>
<comment type="catalytic activity">
    <reaction evidence="1">
        <text>ATP + protein L-histidine = ADP + protein N-phospho-L-histidine.</text>
        <dbReference type="EC" id="2.7.13.3"/>
    </reaction>
</comment>
<dbReference type="InterPro" id="IPR011006">
    <property type="entry name" value="CheY-like_superfamily"/>
</dbReference>
<evidence type="ECO:0000256" key="9">
    <source>
        <dbReference type="ARBA" id="ARBA00022989"/>
    </source>
</evidence>
<evidence type="ECO:0000259" key="16">
    <source>
        <dbReference type="PROSITE" id="PS50109"/>
    </source>
</evidence>
<dbReference type="InterPro" id="IPR001789">
    <property type="entry name" value="Sig_transdc_resp-reg_receiver"/>
</dbReference>
<dbReference type="OrthoDB" id="9813151at2"/>
<evidence type="ECO:0000313" key="20">
    <source>
        <dbReference type="EMBL" id="RED54244.1"/>
    </source>
</evidence>
<dbReference type="SMART" id="SM00387">
    <property type="entry name" value="HATPase_c"/>
    <property type="match status" value="1"/>
</dbReference>
<evidence type="ECO:0000259" key="19">
    <source>
        <dbReference type="PROSITE" id="PS50894"/>
    </source>
</evidence>
<evidence type="ECO:0000256" key="14">
    <source>
        <dbReference type="SAM" id="MobiDB-lite"/>
    </source>
</evidence>
<evidence type="ECO:0000256" key="11">
    <source>
        <dbReference type="ARBA" id="ARBA00023136"/>
    </source>
</evidence>
<dbReference type="PANTHER" id="PTHR45339:SF1">
    <property type="entry name" value="HYBRID SIGNAL TRANSDUCTION HISTIDINE KINASE J"/>
    <property type="match status" value="1"/>
</dbReference>
<protein>
    <recommendedName>
        <fullName evidence="3">histidine kinase</fullName>
        <ecNumber evidence="3">2.7.13.3</ecNumber>
    </recommendedName>
</protein>
<dbReference type="Pfam" id="PF00072">
    <property type="entry name" value="Response_reg"/>
    <property type="match status" value="2"/>
</dbReference>
<accession>A0A3D9HXM2</accession>
<dbReference type="InterPro" id="IPR036890">
    <property type="entry name" value="HATPase_C_sf"/>
</dbReference>
<evidence type="ECO:0000256" key="3">
    <source>
        <dbReference type="ARBA" id="ARBA00012438"/>
    </source>
</evidence>
<dbReference type="CDD" id="cd16922">
    <property type="entry name" value="HATPase_EvgS-ArcB-TorS-like"/>
    <property type="match status" value="1"/>
</dbReference>
<dbReference type="Pfam" id="PF12860">
    <property type="entry name" value="PAS_7"/>
    <property type="match status" value="2"/>
</dbReference>
<feature type="domain" description="Response regulatory" evidence="17">
    <location>
        <begin position="1064"/>
        <end position="1184"/>
    </location>
</feature>
<comment type="caution">
    <text evidence="20">The sequence shown here is derived from an EMBL/GenBank/DDBJ whole genome shotgun (WGS) entry which is preliminary data.</text>
</comment>
<keyword evidence="8" id="KW-0067">ATP-binding</keyword>
<dbReference type="GO" id="GO:0000155">
    <property type="term" value="F:phosphorelay sensor kinase activity"/>
    <property type="evidence" value="ECO:0007669"/>
    <property type="project" value="InterPro"/>
</dbReference>
<feature type="transmembrane region" description="Helical" evidence="15">
    <location>
        <begin position="36"/>
        <end position="57"/>
    </location>
</feature>
<dbReference type="PROSITE" id="PS50894">
    <property type="entry name" value="HPT"/>
    <property type="match status" value="1"/>
</dbReference>
<feature type="modified residue" description="Phosphohistidine" evidence="12">
    <location>
        <position position="1284"/>
    </location>
</feature>
<dbReference type="EC" id="2.7.13.3" evidence="3"/>
<feature type="transmembrane region" description="Helical" evidence="15">
    <location>
        <begin position="192"/>
        <end position="213"/>
    </location>
</feature>
<keyword evidence="4" id="KW-1003">Cell membrane</keyword>
<dbReference type="FunFam" id="3.30.565.10:FF:000010">
    <property type="entry name" value="Sensor histidine kinase RcsC"/>
    <property type="match status" value="1"/>
</dbReference>
<dbReference type="Gene3D" id="3.40.50.2300">
    <property type="match status" value="2"/>
</dbReference>
<evidence type="ECO:0000256" key="8">
    <source>
        <dbReference type="ARBA" id="ARBA00022840"/>
    </source>
</evidence>
<proteinExistence type="predicted"/>
<feature type="domain" description="PAC" evidence="18">
    <location>
        <begin position="361"/>
        <end position="413"/>
    </location>
</feature>
<dbReference type="RefSeq" id="WP_115935312.1">
    <property type="nucleotide sequence ID" value="NZ_QRDW01000001.1"/>
</dbReference>
<keyword evidence="9 15" id="KW-1133">Transmembrane helix</keyword>
<organism evidence="20 21">
    <name type="scientific">Aestuariispira insulae</name>
    <dbReference type="NCBI Taxonomy" id="1461337"/>
    <lineage>
        <taxon>Bacteria</taxon>
        <taxon>Pseudomonadati</taxon>
        <taxon>Pseudomonadota</taxon>
        <taxon>Alphaproteobacteria</taxon>
        <taxon>Rhodospirillales</taxon>
        <taxon>Kiloniellaceae</taxon>
        <taxon>Aestuariispira</taxon>
    </lineage>
</organism>
<dbReference type="GO" id="GO:0005886">
    <property type="term" value="C:plasma membrane"/>
    <property type="evidence" value="ECO:0007669"/>
    <property type="project" value="UniProtKB-SubCell"/>
</dbReference>
<evidence type="ECO:0000313" key="21">
    <source>
        <dbReference type="Proteomes" id="UP000256845"/>
    </source>
</evidence>
<evidence type="ECO:0000256" key="6">
    <source>
        <dbReference type="ARBA" id="ARBA00022692"/>
    </source>
</evidence>
<dbReference type="InterPro" id="IPR001610">
    <property type="entry name" value="PAC"/>
</dbReference>
<evidence type="ECO:0000256" key="15">
    <source>
        <dbReference type="SAM" id="Phobius"/>
    </source>
</evidence>
<feature type="compositionally biased region" description="Pro residues" evidence="14">
    <location>
        <begin position="1222"/>
        <end position="1233"/>
    </location>
</feature>
<dbReference type="InterPro" id="IPR036097">
    <property type="entry name" value="HisK_dim/P_sf"/>
</dbReference>
<name>A0A3D9HXM2_9PROT</name>
<keyword evidence="10" id="KW-0902">Two-component regulatory system</keyword>
<dbReference type="Gene3D" id="3.30.450.20">
    <property type="entry name" value="PAS domain"/>
    <property type="match status" value="3"/>
</dbReference>
<dbReference type="SUPFAM" id="SSF55785">
    <property type="entry name" value="PYP-like sensor domain (PAS domain)"/>
    <property type="match status" value="3"/>
</dbReference>
<feature type="domain" description="HPt" evidence="19">
    <location>
        <begin position="1245"/>
        <end position="1339"/>
    </location>
</feature>
<keyword evidence="6 15" id="KW-0812">Transmembrane</keyword>
<dbReference type="Gene3D" id="3.30.565.10">
    <property type="entry name" value="Histidine kinase-like ATPase, C-terminal domain"/>
    <property type="match status" value="1"/>
</dbReference>
<evidence type="ECO:0000256" key="7">
    <source>
        <dbReference type="ARBA" id="ARBA00022741"/>
    </source>
</evidence>
<feature type="region of interest" description="Disordered" evidence="14">
    <location>
        <begin position="1213"/>
        <end position="1239"/>
    </location>
</feature>
<dbReference type="InterPro" id="IPR008207">
    <property type="entry name" value="Sig_transdc_His_kin_Hpt_dom"/>
</dbReference>
<evidence type="ECO:0000256" key="5">
    <source>
        <dbReference type="ARBA" id="ARBA00022553"/>
    </source>
</evidence>
<dbReference type="SUPFAM" id="SSF47226">
    <property type="entry name" value="Histidine-containing phosphotransfer domain, HPT domain"/>
    <property type="match status" value="1"/>
</dbReference>
<dbReference type="Pfam" id="PF02518">
    <property type="entry name" value="HATPase_c"/>
    <property type="match status" value="1"/>
</dbReference>
<comment type="subcellular location">
    <subcellularLocation>
        <location evidence="2">Cell membrane</location>
        <topology evidence="2">Multi-pass membrane protein</topology>
    </subcellularLocation>
</comment>
<dbReference type="SMART" id="SM00091">
    <property type="entry name" value="PAS"/>
    <property type="match status" value="3"/>
</dbReference>
<dbReference type="SUPFAM" id="SSF52172">
    <property type="entry name" value="CheY-like"/>
    <property type="match status" value="2"/>
</dbReference>
<dbReference type="EMBL" id="QRDW01000001">
    <property type="protein sequence ID" value="RED54244.1"/>
    <property type="molecule type" value="Genomic_DNA"/>
</dbReference>
<dbReference type="CDD" id="cd17546">
    <property type="entry name" value="REC_hyHK_CKI1_RcsC-like"/>
    <property type="match status" value="2"/>
</dbReference>
<dbReference type="CDD" id="cd00082">
    <property type="entry name" value="HisKA"/>
    <property type="match status" value="1"/>
</dbReference>
<dbReference type="Proteomes" id="UP000256845">
    <property type="component" value="Unassembled WGS sequence"/>
</dbReference>
<evidence type="ECO:0000259" key="17">
    <source>
        <dbReference type="PROSITE" id="PS50110"/>
    </source>
</evidence>
<evidence type="ECO:0000256" key="1">
    <source>
        <dbReference type="ARBA" id="ARBA00000085"/>
    </source>
</evidence>
<dbReference type="InterPro" id="IPR003594">
    <property type="entry name" value="HATPase_dom"/>
</dbReference>
<evidence type="ECO:0000259" key="18">
    <source>
        <dbReference type="PROSITE" id="PS50113"/>
    </source>
</evidence>
<dbReference type="InterPro" id="IPR003661">
    <property type="entry name" value="HisK_dim/P_dom"/>
</dbReference>
<dbReference type="InterPro" id="IPR004358">
    <property type="entry name" value="Sig_transdc_His_kin-like_C"/>
</dbReference>
<dbReference type="Pfam" id="PF13426">
    <property type="entry name" value="PAS_9"/>
    <property type="match status" value="1"/>
</dbReference>
<dbReference type="InterPro" id="IPR000700">
    <property type="entry name" value="PAS-assoc_C"/>
</dbReference>
<dbReference type="SMART" id="SM00388">
    <property type="entry name" value="HisKA"/>
    <property type="match status" value="1"/>
</dbReference>
<dbReference type="InterPro" id="IPR036641">
    <property type="entry name" value="HPT_dom_sf"/>
</dbReference>
<dbReference type="InterPro" id="IPR035965">
    <property type="entry name" value="PAS-like_dom_sf"/>
</dbReference>
<keyword evidence="7" id="KW-0547">Nucleotide-binding</keyword>
<dbReference type="GO" id="GO:0005524">
    <property type="term" value="F:ATP binding"/>
    <property type="evidence" value="ECO:0007669"/>
    <property type="project" value="UniProtKB-KW"/>
</dbReference>
<gene>
    <name evidence="20" type="ORF">DFP90_1011047</name>
</gene>
<evidence type="ECO:0000256" key="12">
    <source>
        <dbReference type="PROSITE-ProRule" id="PRU00110"/>
    </source>
</evidence>
<dbReference type="PROSITE" id="PS50109">
    <property type="entry name" value="HIS_KIN"/>
    <property type="match status" value="1"/>
</dbReference>
<reference evidence="20 21" key="1">
    <citation type="submission" date="2018-07" db="EMBL/GenBank/DDBJ databases">
        <title>Genomic Encyclopedia of Type Strains, Phase III (KMG-III): the genomes of soil and plant-associated and newly described type strains.</title>
        <authorList>
            <person name="Whitman W."/>
        </authorList>
    </citation>
    <scope>NUCLEOTIDE SEQUENCE [LARGE SCALE GENOMIC DNA]</scope>
    <source>
        <strain evidence="20 21">CECT 8488</strain>
    </source>
</reference>
<dbReference type="PROSITE" id="PS50110">
    <property type="entry name" value="RESPONSE_REGULATORY"/>
    <property type="match status" value="2"/>
</dbReference>
<feature type="modified residue" description="4-aspartylphosphate" evidence="13">
    <location>
        <position position="982"/>
    </location>
</feature>
<sequence>MQQKQHPSNNRSLSSAVGQWWQSIRPVFRSRIAKKVTTAVFLTILVVEAAILLPSYIKREKDLISALRREGESWILAAATTHQLNSSGSGQEGNGKKHNYMSELIGKQGKIVGFAFVDDDGVHLAARGESLSSGHSDLIHPVSTGMYDRSENRLEIGLHRGETNLNHHVLLRMDTTEVTEELAAFVLRISGLVLLIAGLLTLTTMITISQVVLRPLVRMRENLVDRDIEEWGRLNFLELSRTDEIGELSRAMSDVFKQAFDAHYKLETRVAERTEELQDANIRISVSEKKFQDFAASSADWFWEMDRNLHFCFFSHRFHEMLNIDSRILIGKDLREAEQVGFRPVAHGHIGETLSNHQSFRNFICTYQQENGDTLYLSINGTPHFDEVGNFQGYRGTGRDITEKWKIEDRVHQQQAITQAVLKVIDQGITMISSEGRYILHNKKFCELSGIPEDLLLTQPDHQQLLDYQKIHGDFEHSIETDRVTFHQQMPLLSELKETFGYQVKTTTGAYLDVRNYPTTNGAWVRVLTDISQQKISEDEQNDRMNQLELTLENMGQGLTVYDSYWRLVSYNHRYQDQFDLPQEMMQSHPTFDELMDYVFERDFGEDWLQQKQNVFRSIKDQQIWRRAIIRPNGHGIDMLSVPIPSGGHVVTTTDITASLQSADELRKAKENAERLLKSKGDFVAVVSHEVRTPMNGVLGMASLLQSMELDGEAAEYVNNIVISGQALLTIVDDLLDISKLEAGRLQLENISFNIQDIVENTLATMASRADEKGLELTSQCSDKLPEVVIGDSLRLRQVLLNLLSNAIKFTNSGRVTLETSLEARKNNRVRLGFKVTDTGQGISQSVQDRLFNAYSQGDVETARKYGGTGLGLSICKSLVEMMGGKISVESRPGEGSCFSFTICCEEDLETTLEDLRLEQQPVTLKKPVRKLKVLHVDDNEINLEVIEKMLSRAGHEVINAMNGVDAIKQVQSQPFDIVLMDRHMPGMDGIEATHRLREMPPEIFKGPILGLTAGATQTELDECRQAGMDDVLTKPINEAVLLNRMEDLTRPGAQRANLEDRPRILVVDDTHMNLIVAEKLLTTLHYQCETLSDPIHALDRVKRNEFAAILVDVQMPELDGLEFTRQLRLWERETRRKRPNFIIGVSGRVGQQDRRAGAEAGMDEYLPKPLVLDHLNAVLSAHFNSLDSLGSATLHNFDFLDEEDWFTGNVPAEEKKRPEPTNAPDPDPPPCIDPDMLNDIAGTQAEDQKAHLSLFLEIFPELLDELEAAINMKEDRRIETSAHAAKSAAGSAAAMPMWHCLNDLEDLARGDGVGDSGGQYLTRVRSELSRITEFNQSI</sequence>
<dbReference type="PRINTS" id="PR00344">
    <property type="entry name" value="BCTRLSENSOR"/>
</dbReference>
<dbReference type="SMART" id="SM00448">
    <property type="entry name" value="REC"/>
    <property type="match status" value="2"/>
</dbReference>
<dbReference type="Gene3D" id="1.20.120.160">
    <property type="entry name" value="HPT domain"/>
    <property type="match status" value="1"/>
</dbReference>
<evidence type="ECO:0000256" key="13">
    <source>
        <dbReference type="PROSITE-ProRule" id="PRU00169"/>
    </source>
</evidence>
<dbReference type="SUPFAM" id="SSF47384">
    <property type="entry name" value="Homodimeric domain of signal transducing histidine kinase"/>
    <property type="match status" value="1"/>
</dbReference>
<evidence type="ECO:0000256" key="10">
    <source>
        <dbReference type="ARBA" id="ARBA00023012"/>
    </source>
</evidence>
<feature type="domain" description="Histidine kinase" evidence="16">
    <location>
        <begin position="686"/>
        <end position="907"/>
    </location>
</feature>
<dbReference type="CDD" id="cd00130">
    <property type="entry name" value="PAS"/>
    <property type="match status" value="1"/>
</dbReference>
<dbReference type="InterPro" id="IPR000014">
    <property type="entry name" value="PAS"/>
</dbReference>
<feature type="domain" description="Response regulatory" evidence="17">
    <location>
        <begin position="933"/>
        <end position="1050"/>
    </location>
</feature>
<keyword evidence="21" id="KW-1185">Reference proteome</keyword>
<keyword evidence="11 15" id="KW-0472">Membrane</keyword>
<dbReference type="SMART" id="SM00086">
    <property type="entry name" value="PAC"/>
    <property type="match status" value="1"/>
</dbReference>
<evidence type="ECO:0000256" key="4">
    <source>
        <dbReference type="ARBA" id="ARBA00022475"/>
    </source>
</evidence>
<dbReference type="SUPFAM" id="SSF55874">
    <property type="entry name" value="ATPase domain of HSP90 chaperone/DNA topoisomerase II/histidine kinase"/>
    <property type="match status" value="1"/>
</dbReference>
<dbReference type="Pfam" id="PF00512">
    <property type="entry name" value="HisKA"/>
    <property type="match status" value="1"/>
</dbReference>
<dbReference type="Gene3D" id="1.10.287.130">
    <property type="match status" value="1"/>
</dbReference>
<dbReference type="InterPro" id="IPR005467">
    <property type="entry name" value="His_kinase_dom"/>
</dbReference>